<keyword evidence="1" id="KW-1185">Reference proteome</keyword>
<name>A0A914RSV1_PAREQ</name>
<dbReference type="AlphaFoldDB" id="A0A914RSV1"/>
<protein>
    <submittedName>
        <fullName evidence="2">Uncharacterized protein</fullName>
    </submittedName>
</protein>
<dbReference type="Proteomes" id="UP000887564">
    <property type="component" value="Unplaced"/>
</dbReference>
<accession>A0A914RSV1</accession>
<organism evidence="1 2">
    <name type="scientific">Parascaris equorum</name>
    <name type="common">Equine roundworm</name>
    <dbReference type="NCBI Taxonomy" id="6256"/>
    <lineage>
        <taxon>Eukaryota</taxon>
        <taxon>Metazoa</taxon>
        <taxon>Ecdysozoa</taxon>
        <taxon>Nematoda</taxon>
        <taxon>Chromadorea</taxon>
        <taxon>Rhabditida</taxon>
        <taxon>Spirurina</taxon>
        <taxon>Ascaridomorpha</taxon>
        <taxon>Ascaridoidea</taxon>
        <taxon>Ascarididae</taxon>
        <taxon>Parascaris</taxon>
    </lineage>
</organism>
<reference evidence="2" key="1">
    <citation type="submission" date="2022-11" db="UniProtKB">
        <authorList>
            <consortium name="WormBaseParasite"/>
        </authorList>
    </citation>
    <scope>IDENTIFICATION</scope>
</reference>
<dbReference type="WBParaSite" id="PEQ_0000503901-mRNA-1">
    <property type="protein sequence ID" value="PEQ_0000503901-mRNA-1"/>
    <property type="gene ID" value="PEQ_0000503901"/>
</dbReference>
<evidence type="ECO:0000313" key="2">
    <source>
        <dbReference type="WBParaSite" id="PEQ_0000503901-mRNA-1"/>
    </source>
</evidence>
<proteinExistence type="predicted"/>
<sequence>MALTSHAQSLLCGRVLKGVLQFVRFPRNCVRSFVTYAEVLLCGTRSSHSRTSNEKRKKQKIREGGTRAQLKLSLTALTAALDCFNDDLVSCDCCSSLLTHTTLPCNCAQILFAIL</sequence>
<evidence type="ECO:0000313" key="1">
    <source>
        <dbReference type="Proteomes" id="UP000887564"/>
    </source>
</evidence>